<organism evidence="1 2">
    <name type="scientific">Eumeta variegata</name>
    <name type="common">Bagworm moth</name>
    <name type="synonym">Eumeta japonica</name>
    <dbReference type="NCBI Taxonomy" id="151549"/>
    <lineage>
        <taxon>Eukaryota</taxon>
        <taxon>Metazoa</taxon>
        <taxon>Ecdysozoa</taxon>
        <taxon>Arthropoda</taxon>
        <taxon>Hexapoda</taxon>
        <taxon>Insecta</taxon>
        <taxon>Pterygota</taxon>
        <taxon>Neoptera</taxon>
        <taxon>Endopterygota</taxon>
        <taxon>Lepidoptera</taxon>
        <taxon>Glossata</taxon>
        <taxon>Ditrysia</taxon>
        <taxon>Tineoidea</taxon>
        <taxon>Psychidae</taxon>
        <taxon>Oiketicinae</taxon>
        <taxon>Eumeta</taxon>
    </lineage>
</organism>
<dbReference type="EMBL" id="BGZK01000185">
    <property type="protein sequence ID" value="GBP26777.1"/>
    <property type="molecule type" value="Genomic_DNA"/>
</dbReference>
<dbReference type="AlphaFoldDB" id="A0A4C1UL19"/>
<accession>A0A4C1UL19</accession>
<comment type="caution">
    <text evidence="1">The sequence shown here is derived from an EMBL/GenBank/DDBJ whole genome shotgun (WGS) entry which is preliminary data.</text>
</comment>
<dbReference type="Proteomes" id="UP000299102">
    <property type="component" value="Unassembled WGS sequence"/>
</dbReference>
<reference evidence="1 2" key="1">
    <citation type="journal article" date="2019" name="Commun. Biol.">
        <title>The bagworm genome reveals a unique fibroin gene that provides high tensile strength.</title>
        <authorList>
            <person name="Kono N."/>
            <person name="Nakamura H."/>
            <person name="Ohtoshi R."/>
            <person name="Tomita M."/>
            <person name="Numata K."/>
            <person name="Arakawa K."/>
        </authorList>
    </citation>
    <scope>NUCLEOTIDE SEQUENCE [LARGE SCALE GENOMIC DNA]</scope>
</reference>
<keyword evidence="2" id="KW-1185">Reference proteome</keyword>
<proteinExistence type="predicted"/>
<evidence type="ECO:0000313" key="2">
    <source>
        <dbReference type="Proteomes" id="UP000299102"/>
    </source>
</evidence>
<sequence length="134" mass="15310">MALATPEKSPVRWPPLGDKWAYETPETLCSPPPMDTCNLKEVTSALSISRKEACSLSRNFFFVISGGMEVIQRKFFYSIFEGQRKGRWSLPSIDTRNHRGVTSQMLATWVEVGYLSARGIELMKERVKKRDDFS</sequence>
<evidence type="ECO:0000313" key="1">
    <source>
        <dbReference type="EMBL" id="GBP26777.1"/>
    </source>
</evidence>
<gene>
    <name evidence="1" type="ORF">EVAR_81142_1</name>
</gene>
<name>A0A4C1UL19_EUMVA</name>
<protein>
    <submittedName>
        <fullName evidence="1">Uncharacterized protein</fullName>
    </submittedName>
</protein>